<evidence type="ECO:0000313" key="2">
    <source>
        <dbReference type="EMBL" id="MBU8547244.1"/>
    </source>
</evidence>
<accession>A0ABS6HFQ7</accession>
<dbReference type="Proteomes" id="UP000689967">
    <property type="component" value="Unassembled WGS sequence"/>
</dbReference>
<dbReference type="EMBL" id="JAERQM010000014">
    <property type="protein sequence ID" value="MBU8547244.1"/>
    <property type="molecule type" value="Genomic_DNA"/>
</dbReference>
<evidence type="ECO:0000313" key="3">
    <source>
        <dbReference type="Proteomes" id="UP000689967"/>
    </source>
</evidence>
<protein>
    <submittedName>
        <fullName evidence="2">Uncharacterized protein</fullName>
    </submittedName>
</protein>
<organism evidence="2 3">
    <name type="scientific">Falsiroseomonas oleicola</name>
    <dbReference type="NCBI Taxonomy" id="2801474"/>
    <lineage>
        <taxon>Bacteria</taxon>
        <taxon>Pseudomonadati</taxon>
        <taxon>Pseudomonadota</taxon>
        <taxon>Alphaproteobacteria</taxon>
        <taxon>Acetobacterales</taxon>
        <taxon>Roseomonadaceae</taxon>
        <taxon>Falsiroseomonas</taxon>
    </lineage>
</organism>
<feature type="compositionally biased region" description="Acidic residues" evidence="1">
    <location>
        <begin position="87"/>
        <end position="103"/>
    </location>
</feature>
<feature type="compositionally biased region" description="Low complexity" evidence="1">
    <location>
        <begin position="183"/>
        <end position="199"/>
    </location>
</feature>
<feature type="region of interest" description="Disordered" evidence="1">
    <location>
        <begin position="1"/>
        <end position="125"/>
    </location>
</feature>
<feature type="region of interest" description="Disordered" evidence="1">
    <location>
        <begin position="166"/>
        <end position="203"/>
    </location>
</feature>
<keyword evidence="3" id="KW-1185">Reference proteome</keyword>
<name>A0ABS6HFQ7_9PROT</name>
<proteinExistence type="predicted"/>
<sequence>MSRSRKPAGAPPARAAKPRKRQAAEALPFAHLIGADAVTASGKRSEEDERDDDKDEDRRDASAAEDDDDDKDRAQDDDGDDDKDRAEEDDDDEKAEEDDEEEEDKPKGSAAARQAARSATKAERARCRAIFTSKHAAGRVAAACSLAFDTGMSAKAAIGVLKSLPREGSAAGAGQPSLSDRMAALGGPRPTGTAPAPSGRQAIISSWDAAAQRAGIARK</sequence>
<reference evidence="2 3" key="1">
    <citation type="submission" date="2021-01" db="EMBL/GenBank/DDBJ databases">
        <title>Roseomonas sp. nov, a bacterium isolated from an oil production mixture in Yumen Oilfield.</title>
        <authorList>
            <person name="Wu D."/>
        </authorList>
    </citation>
    <scope>NUCLEOTIDE SEQUENCE [LARGE SCALE GENOMIC DNA]</scope>
    <source>
        <strain evidence="2 3">ROY-5-3</strain>
    </source>
</reference>
<evidence type="ECO:0000256" key="1">
    <source>
        <dbReference type="SAM" id="MobiDB-lite"/>
    </source>
</evidence>
<gene>
    <name evidence="2" type="ORF">JJQ90_26240</name>
</gene>
<dbReference type="RefSeq" id="WP_216879228.1">
    <property type="nucleotide sequence ID" value="NZ_JAERQM010000014.1"/>
</dbReference>
<feature type="compositionally biased region" description="Basic and acidic residues" evidence="1">
    <location>
        <begin position="71"/>
        <end position="86"/>
    </location>
</feature>
<feature type="compositionally biased region" description="Low complexity" evidence="1">
    <location>
        <begin position="109"/>
        <end position="119"/>
    </location>
</feature>
<comment type="caution">
    <text evidence="2">The sequence shown here is derived from an EMBL/GenBank/DDBJ whole genome shotgun (WGS) entry which is preliminary data.</text>
</comment>